<dbReference type="PANTHER" id="PTHR15350">
    <property type="entry name" value="COP9 SIGNALOSOME COMPLEX SUBUNIT 7/DENDRITIC CELL PROTEIN GA17"/>
    <property type="match status" value="1"/>
</dbReference>
<dbReference type="InterPro" id="IPR045237">
    <property type="entry name" value="COPS7/eIF3m"/>
</dbReference>
<protein>
    <submittedName>
        <fullName evidence="1">Uncharacterized protein</fullName>
    </submittedName>
</protein>
<dbReference type="OrthoDB" id="10265275at2759"/>
<dbReference type="Ensembl" id="ENSSVLT00005024656.1">
    <property type="protein sequence ID" value="ENSSVLP00005022148.1"/>
    <property type="gene ID" value="ENSSVLG00005017634.1"/>
</dbReference>
<dbReference type="Proteomes" id="UP000694564">
    <property type="component" value="Chromosome 15"/>
</dbReference>
<sequence length="99" mass="10758">MQELKTIKSNSSNVLAEGRVILLLAKGPALAMLIHQVLENPGVSVFGKLLDKSNVRELAASDIASTCRLLTVFAYGTYADYLAEARNLPPLTETQKNKL</sequence>
<dbReference type="GO" id="GO:0008180">
    <property type="term" value="C:COP9 signalosome"/>
    <property type="evidence" value="ECO:0007669"/>
    <property type="project" value="TreeGrafter"/>
</dbReference>
<reference evidence="1" key="2">
    <citation type="submission" date="2025-09" db="UniProtKB">
        <authorList>
            <consortium name="Ensembl"/>
        </authorList>
    </citation>
    <scope>IDENTIFICATION</scope>
</reference>
<dbReference type="GeneTree" id="ENSGT00940000159873"/>
<keyword evidence="2" id="KW-1185">Reference proteome</keyword>
<evidence type="ECO:0000313" key="1">
    <source>
        <dbReference type="Ensembl" id="ENSSVLP00005022148.1"/>
    </source>
</evidence>
<accession>A0A8D2DAP5</accession>
<dbReference type="PANTHER" id="PTHR15350:SF7">
    <property type="entry name" value="COP9 SIGNALOSOME COMPLEX SUBUNIT 7A"/>
    <property type="match status" value="1"/>
</dbReference>
<reference evidence="1" key="1">
    <citation type="submission" date="2025-08" db="UniProtKB">
        <authorList>
            <consortium name="Ensembl"/>
        </authorList>
    </citation>
    <scope>IDENTIFICATION</scope>
</reference>
<dbReference type="Pfam" id="PF22061">
    <property type="entry name" value="CSN7_HB_subdom"/>
    <property type="match status" value="1"/>
</dbReference>
<evidence type="ECO:0000313" key="2">
    <source>
        <dbReference type="Proteomes" id="UP000694564"/>
    </source>
</evidence>
<name>A0A8D2DAP5_SCIVU</name>
<proteinExistence type="predicted"/>
<organism evidence="1 2">
    <name type="scientific">Sciurus vulgaris</name>
    <name type="common">Eurasian red squirrel</name>
    <dbReference type="NCBI Taxonomy" id="55149"/>
    <lineage>
        <taxon>Eukaryota</taxon>
        <taxon>Metazoa</taxon>
        <taxon>Chordata</taxon>
        <taxon>Craniata</taxon>
        <taxon>Vertebrata</taxon>
        <taxon>Euteleostomi</taxon>
        <taxon>Mammalia</taxon>
        <taxon>Eutheria</taxon>
        <taxon>Euarchontoglires</taxon>
        <taxon>Glires</taxon>
        <taxon>Rodentia</taxon>
        <taxon>Sciuromorpha</taxon>
        <taxon>Sciuridae</taxon>
        <taxon>Sciurinae</taxon>
        <taxon>Sciurini</taxon>
        <taxon>Sciurus</taxon>
    </lineage>
</organism>
<dbReference type="AlphaFoldDB" id="A0A8D2DAP5"/>